<proteinExistence type="predicted"/>
<dbReference type="AlphaFoldDB" id="A0A1R3V9N5"/>
<dbReference type="RefSeq" id="WP_280174604.1">
    <property type="nucleotide sequence ID" value="NZ_FTPD01000023.1"/>
</dbReference>
<evidence type="ECO:0000313" key="1">
    <source>
        <dbReference type="EMBL" id="SIT56598.1"/>
    </source>
</evidence>
<name>A0A1R3V9N5_9HYPH</name>
<sequence length="43" mass="4701">MFRRVALQRFEDMVGKELAARLRTALDDIAALDFGIPPAAPSA</sequence>
<gene>
    <name evidence="1" type="ORF">BQ8794_30047</name>
</gene>
<organism evidence="1 2">
    <name type="scientific">Mesorhizobium prunaredense</name>
    <dbReference type="NCBI Taxonomy" id="1631249"/>
    <lineage>
        <taxon>Bacteria</taxon>
        <taxon>Pseudomonadati</taxon>
        <taxon>Pseudomonadota</taxon>
        <taxon>Alphaproteobacteria</taxon>
        <taxon>Hyphomicrobiales</taxon>
        <taxon>Phyllobacteriaceae</taxon>
        <taxon>Mesorhizobium</taxon>
    </lineage>
</organism>
<reference evidence="2" key="1">
    <citation type="submission" date="2017-01" db="EMBL/GenBank/DDBJ databases">
        <authorList>
            <person name="Brunel B."/>
        </authorList>
    </citation>
    <scope>NUCLEOTIDE SEQUENCE [LARGE SCALE GENOMIC DNA]</scope>
</reference>
<dbReference type="Proteomes" id="UP000188388">
    <property type="component" value="Unassembled WGS sequence"/>
</dbReference>
<accession>A0A1R3V9N5</accession>
<dbReference type="EMBL" id="FTPD01000023">
    <property type="protein sequence ID" value="SIT56598.1"/>
    <property type="molecule type" value="Genomic_DNA"/>
</dbReference>
<evidence type="ECO:0000313" key="2">
    <source>
        <dbReference type="Proteomes" id="UP000188388"/>
    </source>
</evidence>
<keyword evidence="2" id="KW-1185">Reference proteome</keyword>
<protein>
    <submittedName>
        <fullName evidence="1">Quorum sensing regulator</fullName>
    </submittedName>
</protein>
<dbReference type="STRING" id="1631249.BQ8794_30047"/>